<dbReference type="InterPro" id="IPR050250">
    <property type="entry name" value="Macrolide_Exporter_MacB"/>
</dbReference>
<feature type="transmembrane region" description="Helical" evidence="6">
    <location>
        <begin position="281"/>
        <end position="303"/>
    </location>
</feature>
<keyword evidence="2" id="KW-1003">Cell membrane</keyword>
<evidence type="ECO:0000256" key="4">
    <source>
        <dbReference type="ARBA" id="ARBA00022989"/>
    </source>
</evidence>
<gene>
    <name evidence="9" type="ORF">GCM10011511_02110</name>
</gene>
<keyword evidence="4 6" id="KW-1133">Transmembrane helix</keyword>
<dbReference type="InterPro" id="IPR003838">
    <property type="entry name" value="ABC3_permease_C"/>
</dbReference>
<dbReference type="Proteomes" id="UP000607559">
    <property type="component" value="Unassembled WGS sequence"/>
</dbReference>
<feature type="domain" description="MacB-like periplasmic core" evidence="8">
    <location>
        <begin position="424"/>
        <end position="642"/>
    </location>
</feature>
<dbReference type="Pfam" id="PF02687">
    <property type="entry name" value="FtsX"/>
    <property type="match status" value="2"/>
</dbReference>
<keyword evidence="3 6" id="KW-0812">Transmembrane</keyword>
<sequence>MLANYYKTAVRNLARSRFYAFINIFGLSVGIAFTLLIAAYCWSESRVNHQLRNAGRQYILTSEWKNPAMGYPVATLGQLARALKENYPTLVANYYRFDGITVVASYGDKHFREGLQVGDSTLLAMYGFSLLQGDARTALNNPFCAAITDEKAIKFFGTTDAVGKNLTIDNFAGQKQDFRITAVLKKPARNSVTQLVSTFENGIFVPASNLGYFGRNMDWANVSIANYVELQPEVHPESLQGPIERLVRMNCSPQIAANLHVRVEPLTSFYLSAFGGSVQKMLYTLSFIAVFILSMAIINFINLSVSRSTARMREIGIRKVLGGLRRQLRVQFLTESILVALASTVIALILYMVLAPFLAGILGSKIPALSAMPAAGWLVIVLFALVTGWLAGLYPAVLLSSLSSVEALKGRAGAVRENLRLRKTLVGLQFGAAVVVFTGALIVSWQIDLFFSDRLGYNKEYILSSQLPRDWSTQGVQRMETIRAVFAGMSNVKDAALSYEIPNGMNGGNINAYREGGDSTRPVVAQSLVTDAHYASTYQIPLAAGVFFHAAGESGDNDSTRLVLNETAVKALGWNTPVEAVGQRMRLVGFTGKVFTISGVVKDFHFDAMGAPIQPEVFGPVSLMRTYRYFSFKLNPGNIPASISALQRQWARLMPGAPFEYRFMDENLQAVYYTELRLREAASMATGVAFVIVLLGVVGLVANSVRRRTKEIAIRKVIGASAPGIVRLFIRDYLPVLLVAGVVASPFAYWIMHRWLDNYATRITITVWPFVLAIGCLAGVMVLLIAVQTIRAALANPVKALRSE</sequence>
<feature type="domain" description="MacB-like periplasmic core" evidence="8">
    <location>
        <begin position="21"/>
        <end position="245"/>
    </location>
</feature>
<protein>
    <submittedName>
        <fullName evidence="9">ABC transporter permease</fullName>
    </submittedName>
</protein>
<accession>A0A8J2XPV0</accession>
<feature type="transmembrane region" description="Helical" evidence="6">
    <location>
        <begin position="332"/>
        <end position="354"/>
    </location>
</feature>
<dbReference type="RefSeq" id="WP_188927641.1">
    <property type="nucleotide sequence ID" value="NZ_BMJC01000001.1"/>
</dbReference>
<reference evidence="9" key="1">
    <citation type="journal article" date="2014" name="Int. J. Syst. Evol. Microbiol.">
        <title>Complete genome sequence of Corynebacterium casei LMG S-19264T (=DSM 44701T), isolated from a smear-ripened cheese.</title>
        <authorList>
            <consortium name="US DOE Joint Genome Institute (JGI-PGF)"/>
            <person name="Walter F."/>
            <person name="Albersmeier A."/>
            <person name="Kalinowski J."/>
            <person name="Ruckert C."/>
        </authorList>
    </citation>
    <scope>NUCLEOTIDE SEQUENCE</scope>
    <source>
        <strain evidence="9">CGMCC 1.15448</strain>
    </source>
</reference>
<keyword evidence="5 6" id="KW-0472">Membrane</keyword>
<comment type="caution">
    <text evidence="9">The sequence shown here is derived from an EMBL/GenBank/DDBJ whole genome shotgun (WGS) entry which is preliminary data.</text>
</comment>
<evidence type="ECO:0000256" key="3">
    <source>
        <dbReference type="ARBA" id="ARBA00022692"/>
    </source>
</evidence>
<evidence type="ECO:0000259" key="7">
    <source>
        <dbReference type="Pfam" id="PF02687"/>
    </source>
</evidence>
<evidence type="ECO:0000256" key="5">
    <source>
        <dbReference type="ARBA" id="ARBA00023136"/>
    </source>
</evidence>
<organism evidence="9 10">
    <name type="scientific">Puia dinghuensis</name>
    <dbReference type="NCBI Taxonomy" id="1792502"/>
    <lineage>
        <taxon>Bacteria</taxon>
        <taxon>Pseudomonadati</taxon>
        <taxon>Bacteroidota</taxon>
        <taxon>Chitinophagia</taxon>
        <taxon>Chitinophagales</taxon>
        <taxon>Chitinophagaceae</taxon>
        <taxon>Puia</taxon>
    </lineage>
</organism>
<dbReference type="GO" id="GO:0005886">
    <property type="term" value="C:plasma membrane"/>
    <property type="evidence" value="ECO:0007669"/>
    <property type="project" value="UniProtKB-SubCell"/>
</dbReference>
<feature type="domain" description="ABC3 transporter permease C-terminal" evidence="7">
    <location>
        <begin position="685"/>
        <end position="794"/>
    </location>
</feature>
<evidence type="ECO:0000256" key="2">
    <source>
        <dbReference type="ARBA" id="ARBA00022475"/>
    </source>
</evidence>
<name>A0A8J2XPV0_9BACT</name>
<dbReference type="PANTHER" id="PTHR30572">
    <property type="entry name" value="MEMBRANE COMPONENT OF TRANSPORTER-RELATED"/>
    <property type="match status" value="1"/>
</dbReference>
<feature type="transmembrane region" description="Helical" evidence="6">
    <location>
        <begin position="20"/>
        <end position="40"/>
    </location>
</feature>
<evidence type="ECO:0000313" key="10">
    <source>
        <dbReference type="Proteomes" id="UP000607559"/>
    </source>
</evidence>
<dbReference type="InterPro" id="IPR025857">
    <property type="entry name" value="MacB_PCD"/>
</dbReference>
<reference evidence="9" key="2">
    <citation type="submission" date="2020-09" db="EMBL/GenBank/DDBJ databases">
        <authorList>
            <person name="Sun Q."/>
            <person name="Zhou Y."/>
        </authorList>
    </citation>
    <scope>NUCLEOTIDE SEQUENCE</scope>
    <source>
        <strain evidence="9">CGMCC 1.15448</strain>
    </source>
</reference>
<comment type="subcellular location">
    <subcellularLocation>
        <location evidence="1">Cell membrane</location>
        <topology evidence="1">Multi-pass membrane protein</topology>
    </subcellularLocation>
</comment>
<keyword evidence="10" id="KW-1185">Reference proteome</keyword>
<feature type="domain" description="ABC3 transporter permease C-terminal" evidence="7">
    <location>
        <begin position="287"/>
        <end position="402"/>
    </location>
</feature>
<feature type="transmembrane region" description="Helical" evidence="6">
    <location>
        <begin position="763"/>
        <end position="787"/>
    </location>
</feature>
<dbReference type="Pfam" id="PF12704">
    <property type="entry name" value="MacB_PCD"/>
    <property type="match status" value="2"/>
</dbReference>
<evidence type="ECO:0000256" key="6">
    <source>
        <dbReference type="SAM" id="Phobius"/>
    </source>
</evidence>
<proteinExistence type="predicted"/>
<dbReference type="AlphaFoldDB" id="A0A8J2XPV0"/>
<evidence type="ECO:0000313" key="9">
    <source>
        <dbReference type="EMBL" id="GGA82683.1"/>
    </source>
</evidence>
<feature type="transmembrane region" description="Helical" evidence="6">
    <location>
        <begin position="733"/>
        <end position="751"/>
    </location>
</feature>
<feature type="transmembrane region" description="Helical" evidence="6">
    <location>
        <begin position="424"/>
        <end position="445"/>
    </location>
</feature>
<evidence type="ECO:0000256" key="1">
    <source>
        <dbReference type="ARBA" id="ARBA00004651"/>
    </source>
</evidence>
<dbReference type="EMBL" id="BMJC01000001">
    <property type="protein sequence ID" value="GGA82683.1"/>
    <property type="molecule type" value="Genomic_DNA"/>
</dbReference>
<evidence type="ECO:0000259" key="8">
    <source>
        <dbReference type="Pfam" id="PF12704"/>
    </source>
</evidence>
<feature type="transmembrane region" description="Helical" evidence="6">
    <location>
        <begin position="374"/>
        <end position="403"/>
    </location>
</feature>
<feature type="transmembrane region" description="Helical" evidence="6">
    <location>
        <begin position="684"/>
        <end position="705"/>
    </location>
</feature>
<dbReference type="GO" id="GO:0022857">
    <property type="term" value="F:transmembrane transporter activity"/>
    <property type="evidence" value="ECO:0007669"/>
    <property type="project" value="TreeGrafter"/>
</dbReference>
<dbReference type="PANTHER" id="PTHR30572:SF18">
    <property type="entry name" value="ABC-TYPE MACROLIDE FAMILY EXPORT SYSTEM PERMEASE COMPONENT 2"/>
    <property type="match status" value="1"/>
</dbReference>